<proteinExistence type="predicted"/>
<evidence type="ECO:0000256" key="1">
    <source>
        <dbReference type="SAM" id="Phobius"/>
    </source>
</evidence>
<keyword evidence="1" id="KW-0472">Membrane</keyword>
<dbReference type="RefSeq" id="WP_104479250.1">
    <property type="nucleotide sequence ID" value="NZ_CP154825.1"/>
</dbReference>
<keyword evidence="1" id="KW-1133">Transmembrane helix</keyword>
<dbReference type="OrthoDB" id="5194370at2"/>
<comment type="caution">
    <text evidence="2">The sequence shown here is derived from an EMBL/GenBank/DDBJ whole genome shotgun (WGS) entry which is preliminary data.</text>
</comment>
<keyword evidence="1" id="KW-0812">Transmembrane</keyword>
<feature type="transmembrane region" description="Helical" evidence="1">
    <location>
        <begin position="675"/>
        <end position="695"/>
    </location>
</feature>
<sequence length="735" mass="80671">MAGRDGGFDPHDPEPPDWARLPAAEVVRRAVEPDAVGVLRRRKPTAAPVVSVTGRFVEGRLDLRAAEFPFLLEFVRCRFEHEPDLRQARLAGVEFRDCWLPGIQGRNLRSDNDVQITDGTVVAGTVDLTDGEIHGTLVLSGAVLRPRTGPALHGDRLQLVGALLGRNLRADGEIRIPGLRSGGNVNFAGARLHNPRGLGLNGNGMQVGGNLHLVVDPDSREPFRCDGTLFLPSVRVDSDFSLRGARLTPRTEHSRTVPPDDPFFDPNATLVADRCRVDGNVNLDRDFSSTGTIRVVNAHIGGSLRLSHARVDLSGGAEPFVEQVGSAHRPPGPYADRAVHLDGTEVRGGIDARDARIAGQLRLVDVKVQGSVLLDRAVLSNRRGDAIEGRRFSVGGNLDGRALLVFGSILLPGSRIGANLDLRGSRLVAPGSYARDASPKPSLDLRVAHIGRDLICADGDAAFSAQGEIRMRRAEVLRETNFHGAVLGNGHNDVALNAFGVQTPELRLDVAAPPRGRVDLRHLRCAFLTDNERFWQSHGRIELEDFRYDALRDPIALDDDAEVERRLRWLRHGMRDVYRPGPYEQMAHMLRAAGNEEHAATVLVEKQRRRYNALADGSGFAAPGIRLWSWLQRWMVGYGYRPTRALAWLSGFLIVGTLWFALIPRPHEANADDHLVWNPVLYTLDLLVPIVDFGHKNKWTVVGPSQWISAALIALGWILATTVAAGVTRMLRRSS</sequence>
<evidence type="ECO:0000313" key="2">
    <source>
        <dbReference type="EMBL" id="PPK67969.1"/>
    </source>
</evidence>
<keyword evidence="3" id="KW-1185">Reference proteome</keyword>
<dbReference type="EMBL" id="PTIX01000006">
    <property type="protein sequence ID" value="PPK67969.1"/>
    <property type="molecule type" value="Genomic_DNA"/>
</dbReference>
<feature type="transmembrane region" description="Helical" evidence="1">
    <location>
        <begin position="645"/>
        <end position="663"/>
    </location>
</feature>
<protein>
    <recommendedName>
        <fullName evidence="4">Membrane-associated oxidoreductase</fullName>
    </recommendedName>
</protein>
<dbReference type="Proteomes" id="UP000239203">
    <property type="component" value="Unassembled WGS sequence"/>
</dbReference>
<dbReference type="AlphaFoldDB" id="A0A2S6GRZ2"/>
<name>A0A2S6GRZ2_9PSEU</name>
<accession>A0A2S6GRZ2</accession>
<evidence type="ECO:0000313" key="3">
    <source>
        <dbReference type="Proteomes" id="UP000239203"/>
    </source>
</evidence>
<organism evidence="2 3">
    <name type="scientific">Actinokineospora auranticolor</name>
    <dbReference type="NCBI Taxonomy" id="155976"/>
    <lineage>
        <taxon>Bacteria</taxon>
        <taxon>Bacillati</taxon>
        <taxon>Actinomycetota</taxon>
        <taxon>Actinomycetes</taxon>
        <taxon>Pseudonocardiales</taxon>
        <taxon>Pseudonocardiaceae</taxon>
        <taxon>Actinokineospora</taxon>
    </lineage>
</organism>
<evidence type="ECO:0008006" key="4">
    <source>
        <dbReference type="Google" id="ProtNLM"/>
    </source>
</evidence>
<reference evidence="2 3" key="1">
    <citation type="submission" date="2018-02" db="EMBL/GenBank/DDBJ databases">
        <title>Genomic Encyclopedia of Archaeal and Bacterial Type Strains, Phase II (KMG-II): from individual species to whole genera.</title>
        <authorList>
            <person name="Goeker M."/>
        </authorList>
    </citation>
    <scope>NUCLEOTIDE SEQUENCE [LARGE SCALE GENOMIC DNA]</scope>
    <source>
        <strain evidence="2 3">YU 961-1</strain>
    </source>
</reference>
<gene>
    <name evidence="2" type="ORF">CLV40_106201</name>
</gene>
<feature type="transmembrane region" description="Helical" evidence="1">
    <location>
        <begin position="707"/>
        <end position="727"/>
    </location>
</feature>